<accession>A0AAD0HQ45</accession>
<organism evidence="10 11">
    <name type="scientific">Bacillus pumilus</name>
    <name type="common">Bacillus mesentericus</name>
    <dbReference type="NCBI Taxonomy" id="1408"/>
    <lineage>
        <taxon>Bacteria</taxon>
        <taxon>Bacillati</taxon>
        <taxon>Bacillota</taxon>
        <taxon>Bacilli</taxon>
        <taxon>Bacillales</taxon>
        <taxon>Bacillaceae</taxon>
        <taxon>Bacillus</taxon>
    </lineage>
</organism>
<keyword evidence="6" id="KW-0449">Lipoprotein</keyword>
<dbReference type="RefSeq" id="WP_117731584.1">
    <property type="nucleotide sequence ID" value="NZ_CP027116.1"/>
</dbReference>
<sequence length="318" mass="35926">MFKKSFWSLLVVLSIVLLTACGSNSSEGKSDSKDKTRTVESAIGSTDNIKDKPKRIVTLYQGATDAAVAMGIKPVGVVESWLEAPTYKYLRNDLKDVKIVGQETQPNLEEIEKLKPDLIIASKIRHEQIFDQLQEIAPTVATETVFTFKDTVKLMGEALNQQDKSKDLLTKWDDRVADFKEKAKKDIKNWPMSVSVVNFRADHARIYQTGFAGSILTELGFEGPKNVKDKKQDIITLTDKESIPQMDADVIYYFMDDQDKAVEKAYKEWTSHPLWKQLDAVKAKQVHKVDEITWNMGGGIIAANMMLDDIYDRLGIDK</sequence>
<keyword evidence="4 8" id="KW-0732">Signal</keyword>
<evidence type="ECO:0000256" key="6">
    <source>
        <dbReference type="ARBA" id="ARBA00023288"/>
    </source>
</evidence>
<reference evidence="10 11" key="1">
    <citation type="submission" date="2018-02" db="EMBL/GenBank/DDBJ databases">
        <title>The complete genome of two Bacillus pumilus strains from Cuatro Cienegas, Coahuila, Mexico.</title>
        <authorList>
            <person name="Zarza E."/>
            <person name="Alcaraz L.D."/>
            <person name="Aguilar-Salinas B."/>
            <person name="Islas A."/>
            <person name="Olmedo-Alvarez G."/>
        </authorList>
    </citation>
    <scope>NUCLEOTIDE SEQUENCE [LARGE SCALE GENOMIC DNA]</scope>
    <source>
        <strain evidence="10 11">145</strain>
    </source>
</reference>
<dbReference type="PROSITE" id="PS50983">
    <property type="entry name" value="FE_B12_PBP"/>
    <property type="match status" value="1"/>
</dbReference>
<evidence type="ECO:0000313" key="11">
    <source>
        <dbReference type="Proteomes" id="UP000264960"/>
    </source>
</evidence>
<name>A0AAD0HQ45_BACPU</name>
<evidence type="ECO:0000313" key="10">
    <source>
        <dbReference type="EMBL" id="AVM25311.1"/>
    </source>
</evidence>
<feature type="domain" description="Fe/B12 periplasmic-binding" evidence="9">
    <location>
        <begin position="55"/>
        <end position="318"/>
    </location>
</feature>
<dbReference type="SUPFAM" id="SSF53807">
    <property type="entry name" value="Helical backbone' metal receptor"/>
    <property type="match status" value="1"/>
</dbReference>
<proteinExistence type="inferred from homology"/>
<comment type="similarity">
    <text evidence="2">Belongs to the bacterial solute-binding protein 8 family.</text>
</comment>
<evidence type="ECO:0000256" key="8">
    <source>
        <dbReference type="SAM" id="SignalP"/>
    </source>
</evidence>
<dbReference type="PANTHER" id="PTHR30532">
    <property type="entry name" value="IRON III DICITRATE-BINDING PERIPLASMIC PROTEIN"/>
    <property type="match status" value="1"/>
</dbReference>
<protein>
    <submittedName>
        <fullName evidence="10">Iron ABC transporter substrate-binding protein</fullName>
    </submittedName>
</protein>
<evidence type="ECO:0000256" key="4">
    <source>
        <dbReference type="ARBA" id="ARBA00022729"/>
    </source>
</evidence>
<dbReference type="PANTHER" id="PTHR30532:SF21">
    <property type="entry name" value="SIDEROPHORE-BINDING LIPOPROTEIN YFIY-RELATED"/>
    <property type="match status" value="1"/>
</dbReference>
<feature type="compositionally biased region" description="Basic and acidic residues" evidence="7">
    <location>
        <begin position="28"/>
        <end position="38"/>
    </location>
</feature>
<evidence type="ECO:0000256" key="2">
    <source>
        <dbReference type="ARBA" id="ARBA00008814"/>
    </source>
</evidence>
<dbReference type="CDD" id="cd01146">
    <property type="entry name" value="FhuD"/>
    <property type="match status" value="1"/>
</dbReference>
<dbReference type="PROSITE" id="PS51257">
    <property type="entry name" value="PROKAR_LIPOPROTEIN"/>
    <property type="match status" value="1"/>
</dbReference>
<evidence type="ECO:0000259" key="9">
    <source>
        <dbReference type="PROSITE" id="PS50983"/>
    </source>
</evidence>
<dbReference type="Proteomes" id="UP000264960">
    <property type="component" value="Chromosome"/>
</dbReference>
<evidence type="ECO:0000256" key="1">
    <source>
        <dbReference type="ARBA" id="ARBA00004193"/>
    </source>
</evidence>
<dbReference type="AlphaFoldDB" id="A0AAD0HQ45"/>
<feature type="signal peptide" evidence="8">
    <location>
        <begin position="1"/>
        <end position="25"/>
    </location>
</feature>
<feature type="region of interest" description="Disordered" evidence="7">
    <location>
        <begin position="23"/>
        <end position="43"/>
    </location>
</feature>
<feature type="chain" id="PRO_5042221592" evidence="8">
    <location>
        <begin position="26"/>
        <end position="318"/>
    </location>
</feature>
<comment type="subcellular location">
    <subcellularLocation>
        <location evidence="1">Cell membrane</location>
        <topology evidence="1">Lipid-anchor</topology>
    </subcellularLocation>
</comment>
<dbReference type="GO" id="GO:0005886">
    <property type="term" value="C:plasma membrane"/>
    <property type="evidence" value="ECO:0007669"/>
    <property type="project" value="UniProtKB-SubCell"/>
</dbReference>
<dbReference type="Pfam" id="PF01497">
    <property type="entry name" value="Peripla_BP_2"/>
    <property type="match status" value="1"/>
</dbReference>
<gene>
    <name evidence="10" type="ORF">C5695_16290</name>
</gene>
<dbReference type="GO" id="GO:1901678">
    <property type="term" value="P:iron coordination entity transport"/>
    <property type="evidence" value="ECO:0007669"/>
    <property type="project" value="UniProtKB-ARBA"/>
</dbReference>
<dbReference type="EMBL" id="CP027116">
    <property type="protein sequence ID" value="AVM25311.1"/>
    <property type="molecule type" value="Genomic_DNA"/>
</dbReference>
<keyword evidence="3" id="KW-0813">Transport</keyword>
<dbReference type="GO" id="GO:0030288">
    <property type="term" value="C:outer membrane-bounded periplasmic space"/>
    <property type="evidence" value="ECO:0007669"/>
    <property type="project" value="TreeGrafter"/>
</dbReference>
<keyword evidence="5" id="KW-0564">Palmitate</keyword>
<evidence type="ECO:0000256" key="7">
    <source>
        <dbReference type="SAM" id="MobiDB-lite"/>
    </source>
</evidence>
<dbReference type="InterPro" id="IPR002491">
    <property type="entry name" value="ABC_transptr_periplasmic_BD"/>
</dbReference>
<dbReference type="InterPro" id="IPR051313">
    <property type="entry name" value="Bact_iron-sidero_bind"/>
</dbReference>
<evidence type="ECO:0000256" key="5">
    <source>
        <dbReference type="ARBA" id="ARBA00023139"/>
    </source>
</evidence>
<dbReference type="Gene3D" id="3.40.50.1980">
    <property type="entry name" value="Nitrogenase molybdenum iron protein domain"/>
    <property type="match status" value="2"/>
</dbReference>
<evidence type="ECO:0000256" key="3">
    <source>
        <dbReference type="ARBA" id="ARBA00022448"/>
    </source>
</evidence>